<comment type="caution">
    <text evidence="5">The sequence shown here is derived from an EMBL/GenBank/DDBJ whole genome shotgun (WGS) entry which is preliminary data.</text>
</comment>
<dbReference type="PANTHER" id="PTHR43537">
    <property type="entry name" value="TRANSCRIPTIONAL REGULATOR, GNTR FAMILY"/>
    <property type="match status" value="1"/>
</dbReference>
<keyword evidence="3" id="KW-0804">Transcription</keyword>
<gene>
    <name evidence="5" type="ORF">JJB09_19790</name>
</gene>
<organism evidence="5 6">
    <name type="scientific">Rhizobium setariae</name>
    <dbReference type="NCBI Taxonomy" id="2801340"/>
    <lineage>
        <taxon>Bacteria</taxon>
        <taxon>Pseudomonadati</taxon>
        <taxon>Pseudomonadota</taxon>
        <taxon>Alphaproteobacteria</taxon>
        <taxon>Hyphomicrobiales</taxon>
        <taxon>Rhizobiaceae</taxon>
        <taxon>Rhizobium/Agrobacterium group</taxon>
        <taxon>Rhizobium</taxon>
    </lineage>
</organism>
<keyword evidence="1" id="KW-0805">Transcription regulation</keyword>
<evidence type="ECO:0000256" key="3">
    <source>
        <dbReference type="ARBA" id="ARBA00023163"/>
    </source>
</evidence>
<dbReference type="EMBL" id="JAEQNC010000012">
    <property type="protein sequence ID" value="MBL0374271.1"/>
    <property type="molecule type" value="Genomic_DNA"/>
</dbReference>
<protein>
    <submittedName>
        <fullName evidence="5">FadR family transcriptional regulator</fullName>
    </submittedName>
</protein>
<dbReference type="Pfam" id="PF00392">
    <property type="entry name" value="GntR"/>
    <property type="match status" value="1"/>
</dbReference>
<dbReference type="SMART" id="SM00345">
    <property type="entry name" value="HTH_GNTR"/>
    <property type="match status" value="1"/>
</dbReference>
<dbReference type="SUPFAM" id="SSF46785">
    <property type="entry name" value="Winged helix' DNA-binding domain"/>
    <property type="match status" value="1"/>
</dbReference>
<dbReference type="Proteomes" id="UP000633219">
    <property type="component" value="Unassembled WGS sequence"/>
</dbReference>
<dbReference type="Gene3D" id="1.20.120.530">
    <property type="entry name" value="GntR ligand-binding domain-like"/>
    <property type="match status" value="1"/>
</dbReference>
<feature type="domain" description="HTH gntR-type" evidence="4">
    <location>
        <begin position="32"/>
        <end position="100"/>
    </location>
</feature>
<evidence type="ECO:0000256" key="1">
    <source>
        <dbReference type="ARBA" id="ARBA00023015"/>
    </source>
</evidence>
<dbReference type="InterPro" id="IPR008920">
    <property type="entry name" value="TF_FadR/GntR_C"/>
</dbReference>
<dbReference type="CDD" id="cd07377">
    <property type="entry name" value="WHTH_GntR"/>
    <property type="match status" value="1"/>
</dbReference>
<dbReference type="PRINTS" id="PR00035">
    <property type="entry name" value="HTHGNTR"/>
</dbReference>
<keyword evidence="2" id="KW-0238">DNA-binding</keyword>
<keyword evidence="6" id="KW-1185">Reference proteome</keyword>
<proteinExistence type="predicted"/>
<dbReference type="SUPFAM" id="SSF48008">
    <property type="entry name" value="GntR ligand-binding domain-like"/>
    <property type="match status" value="1"/>
</dbReference>
<dbReference type="PROSITE" id="PS50949">
    <property type="entry name" value="HTH_GNTR"/>
    <property type="match status" value="1"/>
</dbReference>
<reference evidence="5" key="1">
    <citation type="submission" date="2021-01" db="EMBL/GenBank/DDBJ databases">
        <title>Rhizobium sp. strain KVB221 16S ribosomal RNA gene Genome sequencing and assembly.</title>
        <authorList>
            <person name="Kang M."/>
        </authorList>
    </citation>
    <scope>NUCLEOTIDE SEQUENCE</scope>
    <source>
        <strain evidence="5">KVB221</strain>
    </source>
</reference>
<dbReference type="Gene3D" id="1.10.10.10">
    <property type="entry name" value="Winged helix-like DNA-binding domain superfamily/Winged helix DNA-binding domain"/>
    <property type="match status" value="1"/>
</dbReference>
<sequence length="257" mass="28469">MDDEPRKSPKPRTLDRRGVALKIRARPIIRPVRLSDQVLESLRNDIQSGRTAPGSRLPTEKELTESFNVSRTVIREAISRLQTDGLVIAKQGSGIYVADPMEVTRSFRLGLEDSEQKTSIREVYELRVGVESEAAALAAIRRTKTDLAHLEKSLKALSAPNDFDRGVDADVTFHRLIAQLSKNAAIVRFQEFLASVLAETIKVARGNSARQAGLAETVLDEHVKIFEAIAAGNAEEARLAARHHLVKAQERLNLHKS</sequence>
<accession>A0A937CNX9</accession>
<dbReference type="InterPro" id="IPR036388">
    <property type="entry name" value="WH-like_DNA-bd_sf"/>
</dbReference>
<dbReference type="InterPro" id="IPR011711">
    <property type="entry name" value="GntR_C"/>
</dbReference>
<dbReference type="GO" id="GO:0003700">
    <property type="term" value="F:DNA-binding transcription factor activity"/>
    <property type="evidence" value="ECO:0007669"/>
    <property type="project" value="InterPro"/>
</dbReference>
<dbReference type="InterPro" id="IPR000524">
    <property type="entry name" value="Tscrpt_reg_HTH_GntR"/>
</dbReference>
<dbReference type="InterPro" id="IPR036390">
    <property type="entry name" value="WH_DNA-bd_sf"/>
</dbReference>
<dbReference type="SMART" id="SM00895">
    <property type="entry name" value="FCD"/>
    <property type="match status" value="1"/>
</dbReference>
<name>A0A937CNX9_9HYPH</name>
<evidence type="ECO:0000313" key="6">
    <source>
        <dbReference type="Proteomes" id="UP000633219"/>
    </source>
</evidence>
<evidence type="ECO:0000259" key="4">
    <source>
        <dbReference type="PROSITE" id="PS50949"/>
    </source>
</evidence>
<dbReference type="Pfam" id="PF07729">
    <property type="entry name" value="FCD"/>
    <property type="match status" value="1"/>
</dbReference>
<evidence type="ECO:0000313" key="5">
    <source>
        <dbReference type="EMBL" id="MBL0374271.1"/>
    </source>
</evidence>
<dbReference type="AlphaFoldDB" id="A0A937CNX9"/>
<dbReference type="PANTHER" id="PTHR43537:SF5">
    <property type="entry name" value="UXU OPERON TRANSCRIPTIONAL REGULATOR"/>
    <property type="match status" value="1"/>
</dbReference>
<evidence type="ECO:0000256" key="2">
    <source>
        <dbReference type="ARBA" id="ARBA00023125"/>
    </source>
</evidence>
<dbReference type="GO" id="GO:0003677">
    <property type="term" value="F:DNA binding"/>
    <property type="evidence" value="ECO:0007669"/>
    <property type="project" value="UniProtKB-KW"/>
</dbReference>